<feature type="region of interest" description="Disordered" evidence="1">
    <location>
        <begin position="336"/>
        <end position="360"/>
    </location>
</feature>
<feature type="compositionally biased region" description="Low complexity" evidence="1">
    <location>
        <begin position="39"/>
        <end position="56"/>
    </location>
</feature>
<dbReference type="InterPro" id="IPR000626">
    <property type="entry name" value="Ubiquitin-like_dom"/>
</dbReference>
<feature type="compositionally biased region" description="Acidic residues" evidence="1">
    <location>
        <begin position="336"/>
        <end position="346"/>
    </location>
</feature>
<feature type="compositionally biased region" description="Basic residues" evidence="1">
    <location>
        <begin position="11"/>
        <end position="21"/>
    </location>
</feature>
<dbReference type="EMBL" id="HF935944">
    <property type="protein sequence ID" value="CCX14242.1"/>
    <property type="molecule type" value="Genomic_DNA"/>
</dbReference>
<organism evidence="3 4">
    <name type="scientific">Pyronema omphalodes (strain CBS 100304)</name>
    <name type="common">Pyronema confluens</name>
    <dbReference type="NCBI Taxonomy" id="1076935"/>
    <lineage>
        <taxon>Eukaryota</taxon>
        <taxon>Fungi</taxon>
        <taxon>Dikarya</taxon>
        <taxon>Ascomycota</taxon>
        <taxon>Pezizomycotina</taxon>
        <taxon>Pezizomycetes</taxon>
        <taxon>Pezizales</taxon>
        <taxon>Pyronemataceae</taxon>
        <taxon>Pyronema</taxon>
    </lineage>
</organism>
<dbReference type="AlphaFoldDB" id="U4LFK4"/>
<dbReference type="eggNOG" id="ENOG502SB4V">
    <property type="taxonomic scope" value="Eukaryota"/>
</dbReference>
<dbReference type="SUPFAM" id="SSF54236">
    <property type="entry name" value="Ubiquitin-like"/>
    <property type="match status" value="1"/>
</dbReference>
<reference evidence="3 4" key="1">
    <citation type="journal article" date="2013" name="PLoS Genet.">
        <title>The genome and development-dependent transcriptomes of Pyronema confluens: a window into fungal evolution.</title>
        <authorList>
            <person name="Traeger S."/>
            <person name="Altegoer F."/>
            <person name="Freitag M."/>
            <person name="Gabaldon T."/>
            <person name="Kempken F."/>
            <person name="Kumar A."/>
            <person name="Marcet-Houben M."/>
            <person name="Poggeler S."/>
            <person name="Stajich J.E."/>
            <person name="Nowrousian M."/>
        </authorList>
    </citation>
    <scope>NUCLEOTIDE SEQUENCE [LARGE SCALE GENOMIC DNA]</scope>
    <source>
        <strain evidence="4">CBS 100304</strain>
        <tissue evidence="3">Vegetative mycelium</tissue>
    </source>
</reference>
<feature type="compositionally biased region" description="Low complexity" evidence="1">
    <location>
        <begin position="135"/>
        <end position="144"/>
    </location>
</feature>
<dbReference type="PROSITE" id="PS50053">
    <property type="entry name" value="UBIQUITIN_2"/>
    <property type="match status" value="1"/>
</dbReference>
<dbReference type="Proteomes" id="UP000018144">
    <property type="component" value="Unassembled WGS sequence"/>
</dbReference>
<evidence type="ECO:0000313" key="4">
    <source>
        <dbReference type="Proteomes" id="UP000018144"/>
    </source>
</evidence>
<dbReference type="Pfam" id="PF11976">
    <property type="entry name" value="Rad60-SLD"/>
    <property type="match status" value="1"/>
</dbReference>
<dbReference type="Gene3D" id="3.10.20.90">
    <property type="entry name" value="Phosphatidylinositol 3-kinase Catalytic Subunit, Chain A, domain 1"/>
    <property type="match status" value="1"/>
</dbReference>
<accession>U4LFK4</accession>
<sequence>MSSPEPFSPPPKKKPTSRLKFNRLEIKRNPAPAAVEKGSSPAAVAPTPASAPAASALDFFNRAKDVYVPPLPKKRRTSEDPEGKEGQVGPNKRGKKEKGEGEVKTESKSRKSTVVNLDSDSDDDITKPLKKTTSYKKSSSPVPKSENRRSSRTSTAASSTPVHQEPKSLVVSLDSESEDDELVIIDSSIKKAAAPTNIPTPTPEPPKAPAPYIPNAEQRRLARMQQQISSAPVVNILITSPIDKTTPLIIKRKLDQTLREAREHWCRMQNFSPEQTETIFLVWKRSMRVSDYVSCQSLNIAVDENGRGNNDGEGWNGGNVHFEAMTTEIFNRIEAGEELEDEDEEEKQQKRQKEEDEERMSLVLKTKGNKEEFKIKVRPNTTIAELIQAYRTAQKVGDEKKVVLYFEGDHLDPDDTVTDADLEDMCMVDVHIN</sequence>
<dbReference type="CDD" id="cd17080">
    <property type="entry name" value="Ubl_SLD2_Esc2_like"/>
    <property type="match status" value="1"/>
</dbReference>
<evidence type="ECO:0000256" key="1">
    <source>
        <dbReference type="SAM" id="MobiDB-lite"/>
    </source>
</evidence>
<proteinExistence type="predicted"/>
<dbReference type="SMART" id="SM00213">
    <property type="entry name" value="UBQ"/>
    <property type="match status" value="1"/>
</dbReference>
<dbReference type="InterPro" id="IPR029071">
    <property type="entry name" value="Ubiquitin-like_domsf"/>
</dbReference>
<evidence type="ECO:0000313" key="3">
    <source>
        <dbReference type="EMBL" id="CCX14242.1"/>
    </source>
</evidence>
<dbReference type="OMA" id="EAREHWC"/>
<feature type="region of interest" description="Disordered" evidence="1">
    <location>
        <begin position="1"/>
        <end position="175"/>
    </location>
</feature>
<feature type="compositionally biased region" description="Pro residues" evidence="1">
    <location>
        <begin position="1"/>
        <end position="10"/>
    </location>
</feature>
<feature type="compositionally biased region" description="Basic and acidic residues" evidence="1">
    <location>
        <begin position="97"/>
        <end position="109"/>
    </location>
</feature>
<dbReference type="OrthoDB" id="3365399at2759"/>
<evidence type="ECO:0000259" key="2">
    <source>
        <dbReference type="PROSITE" id="PS50053"/>
    </source>
</evidence>
<protein>
    <recommendedName>
        <fullName evidence="2">Ubiquitin-like domain-containing protein</fullName>
    </recommendedName>
</protein>
<dbReference type="InterPro" id="IPR022617">
    <property type="entry name" value="Rad60/SUMO-like_dom"/>
</dbReference>
<gene>
    <name evidence="3" type="ORF">PCON_13835</name>
</gene>
<name>U4LFK4_PYROM</name>
<keyword evidence="4" id="KW-1185">Reference proteome</keyword>
<feature type="domain" description="Ubiquitin-like" evidence="2">
    <location>
        <begin position="360"/>
        <end position="433"/>
    </location>
</feature>